<sequence>MPVRGIRGAITVKENTREAILEATKELLLALLRENELAVEDIAGVFFTLTPDLNAEFPALAARELGWHYVPLLCAREIDVPGSLPRVVRVLLLANTEKSQEEIKHLYLGEAAVLRPDLAPPRK</sequence>
<evidence type="ECO:0000256" key="3">
    <source>
        <dbReference type="PROSITE-ProRule" id="PRU00514"/>
    </source>
</evidence>
<evidence type="ECO:0000256" key="2">
    <source>
        <dbReference type="PIRSR" id="PIRSR005965-1"/>
    </source>
</evidence>
<dbReference type="OrthoDB" id="9802232at2"/>
<dbReference type="InterPro" id="IPR008243">
    <property type="entry name" value="Chorismate_mutase_AroH"/>
</dbReference>
<dbReference type="PANTHER" id="PTHR21164:SF0">
    <property type="entry name" value="CHORISMATE MUTASE AROH"/>
    <property type="match status" value="1"/>
</dbReference>
<dbReference type="AlphaFoldDB" id="A0A3D8P5S0"/>
<dbReference type="Proteomes" id="UP000256329">
    <property type="component" value="Unassembled WGS sequence"/>
</dbReference>
<feature type="binding site" evidence="2">
    <location>
        <position position="89"/>
    </location>
    <ligand>
        <name>prephenate</name>
        <dbReference type="ChEBI" id="CHEBI:29934"/>
    </ligand>
</feature>
<evidence type="ECO:0000313" key="4">
    <source>
        <dbReference type="EMBL" id="RDV83045.1"/>
    </source>
</evidence>
<reference evidence="4 5" key="1">
    <citation type="submission" date="2018-08" db="EMBL/GenBank/DDBJ databases">
        <title>Form III RuBisCO-mediated autotrophy in Thermodesulfobium bacteria.</title>
        <authorList>
            <person name="Toshchakov S.V."/>
            <person name="Kublanov I.V."/>
            <person name="Frolov E."/>
            <person name="Bonch-Osmolovskaya E.A."/>
            <person name="Tourova T.P."/>
            <person name="Chernych N.A."/>
            <person name="Lebedinsky A.V."/>
        </authorList>
    </citation>
    <scope>NUCLEOTIDE SEQUENCE [LARGE SCALE GENOMIC DNA]</scope>
    <source>
        <strain evidence="4 5">SR</strain>
    </source>
</reference>
<dbReference type="NCBIfam" id="TIGR01796">
    <property type="entry name" value="CM_mono_aroH"/>
    <property type="match status" value="1"/>
</dbReference>
<dbReference type="Pfam" id="PF07736">
    <property type="entry name" value="CM_1"/>
    <property type="match status" value="1"/>
</dbReference>
<dbReference type="CDD" id="cd02185">
    <property type="entry name" value="AroH"/>
    <property type="match status" value="1"/>
</dbReference>
<keyword evidence="2 3" id="KW-0057">Aromatic amino acid biosynthesis</keyword>
<keyword evidence="5" id="KW-1185">Reference proteome</keyword>
<dbReference type="Gene3D" id="3.30.1330.40">
    <property type="entry name" value="RutC-like"/>
    <property type="match status" value="1"/>
</dbReference>
<feature type="binding site" evidence="2">
    <location>
        <position position="7"/>
    </location>
    <ligand>
        <name>prephenate</name>
        <dbReference type="ChEBI" id="CHEBI:29934"/>
    </ligand>
</feature>
<dbReference type="PANTHER" id="PTHR21164">
    <property type="entry name" value="CHORISMATE MUTASE"/>
    <property type="match status" value="1"/>
</dbReference>
<dbReference type="PROSITE" id="PS51167">
    <property type="entry name" value="CHORISMATE_MUT_1"/>
    <property type="match status" value="1"/>
</dbReference>
<keyword evidence="3 4" id="KW-0413">Isomerase</keyword>
<dbReference type="UniPathway" id="UPA00120">
    <property type="reaction ID" value="UER00203"/>
</dbReference>
<feature type="binding site" evidence="2">
    <location>
        <position position="107"/>
    </location>
    <ligand>
        <name>prephenate</name>
        <dbReference type="ChEBI" id="CHEBI:29934"/>
    </ligand>
</feature>
<name>A0A3D8P5S0_9THEO</name>
<dbReference type="PIRSF" id="PIRSF005965">
    <property type="entry name" value="Chor_mut_AroH"/>
    <property type="match status" value="1"/>
</dbReference>
<dbReference type="GO" id="GO:0009073">
    <property type="term" value="P:aromatic amino acid family biosynthetic process"/>
    <property type="evidence" value="ECO:0007669"/>
    <property type="project" value="UniProtKB-UniRule"/>
</dbReference>
<gene>
    <name evidence="4" type="primary">aroH</name>
    <name evidence="4" type="ORF">DXX99_06140</name>
</gene>
<dbReference type="SUPFAM" id="SSF55298">
    <property type="entry name" value="YjgF-like"/>
    <property type="match status" value="1"/>
</dbReference>
<keyword evidence="2 3" id="KW-0028">Amino-acid biosynthesis</keyword>
<dbReference type="GO" id="GO:0004106">
    <property type="term" value="F:chorismate mutase activity"/>
    <property type="evidence" value="ECO:0007669"/>
    <property type="project" value="UniProtKB-UniRule"/>
</dbReference>
<evidence type="ECO:0000256" key="1">
    <source>
        <dbReference type="NCBIfam" id="TIGR01796"/>
    </source>
</evidence>
<dbReference type="InterPro" id="IPR035959">
    <property type="entry name" value="RutC-like_sf"/>
</dbReference>
<protein>
    <recommendedName>
        <fullName evidence="1 3">chorismate mutase</fullName>
        <ecNumber evidence="1 3">5.4.99.5</ecNumber>
    </recommendedName>
</protein>
<dbReference type="EC" id="5.4.99.5" evidence="1 3"/>
<comment type="catalytic activity">
    <reaction evidence="3">
        <text>chorismate = prephenate</text>
        <dbReference type="Rhea" id="RHEA:13897"/>
        <dbReference type="ChEBI" id="CHEBI:29748"/>
        <dbReference type="ChEBI" id="CHEBI:29934"/>
        <dbReference type="EC" id="5.4.99.5"/>
    </reaction>
</comment>
<evidence type="ECO:0000313" key="5">
    <source>
        <dbReference type="Proteomes" id="UP000256329"/>
    </source>
</evidence>
<dbReference type="GO" id="GO:0008652">
    <property type="term" value="P:amino acid biosynthetic process"/>
    <property type="evidence" value="ECO:0007669"/>
    <property type="project" value="UniProtKB-UniRule"/>
</dbReference>
<dbReference type="EMBL" id="QSLN01000007">
    <property type="protein sequence ID" value="RDV83045.1"/>
    <property type="molecule type" value="Genomic_DNA"/>
</dbReference>
<proteinExistence type="predicted"/>
<dbReference type="GO" id="GO:0046417">
    <property type="term" value="P:chorismate metabolic process"/>
    <property type="evidence" value="ECO:0007669"/>
    <property type="project" value="TreeGrafter"/>
</dbReference>
<comment type="caution">
    <text evidence="4">The sequence shown here is derived from an EMBL/GenBank/DDBJ whole genome shotgun (WGS) entry which is preliminary data.</text>
</comment>
<organism evidence="4 5">
    <name type="scientific">Ammonifex thiophilus</name>
    <dbReference type="NCBI Taxonomy" id="444093"/>
    <lineage>
        <taxon>Bacteria</taxon>
        <taxon>Bacillati</taxon>
        <taxon>Bacillota</taxon>
        <taxon>Clostridia</taxon>
        <taxon>Thermoanaerobacterales</taxon>
        <taxon>Thermoanaerobacteraceae</taxon>
        <taxon>Ammonifex</taxon>
    </lineage>
</organism>
<accession>A0A3D8P5S0</accession>